<evidence type="ECO:0000313" key="4">
    <source>
        <dbReference type="Proteomes" id="UP000706031"/>
    </source>
</evidence>
<evidence type="ECO:0000313" key="3">
    <source>
        <dbReference type="EMBL" id="MBY0201999.1"/>
    </source>
</evidence>
<feature type="domain" description="HTH cro/C1-type" evidence="2">
    <location>
        <begin position="12"/>
        <end position="66"/>
    </location>
</feature>
<dbReference type="PANTHER" id="PTHR46558">
    <property type="entry name" value="TRACRIPTIONAL REGULATORY PROTEIN-RELATED-RELATED"/>
    <property type="match status" value="1"/>
</dbReference>
<comment type="caution">
    <text evidence="3">The sequence shown here is derived from an EMBL/GenBank/DDBJ whole genome shotgun (WGS) entry which is preliminary data.</text>
</comment>
<keyword evidence="1" id="KW-0238">DNA-binding</keyword>
<dbReference type="PANTHER" id="PTHR46558:SF3">
    <property type="entry name" value="TRANSCRIPTIONAL REGULATOR"/>
    <property type="match status" value="1"/>
</dbReference>
<accession>A0ABS7KCY6</accession>
<dbReference type="Gene3D" id="1.10.260.40">
    <property type="entry name" value="lambda repressor-like DNA-binding domains"/>
    <property type="match status" value="1"/>
</dbReference>
<reference evidence="3 4" key="1">
    <citation type="submission" date="2020-08" db="EMBL/GenBank/DDBJ databases">
        <title>Fungal Genomes of the International Space Station.</title>
        <authorList>
            <person name="Seuylemezian A."/>
            <person name="Singh N.K."/>
            <person name="Wood J."/>
            <person name="Venkateswaran K."/>
        </authorList>
    </citation>
    <scope>NUCLEOTIDE SEQUENCE [LARGE SCALE GENOMIC DNA]</scope>
    <source>
        <strain evidence="3 4">S/N-304-OC-R4</strain>
    </source>
</reference>
<dbReference type="CDD" id="cd00093">
    <property type="entry name" value="HTH_XRE"/>
    <property type="match status" value="1"/>
</dbReference>
<dbReference type="RefSeq" id="WP_221786565.1">
    <property type="nucleotide sequence ID" value="NZ_JACLIC010000003.1"/>
</dbReference>
<gene>
    <name evidence="3" type="ORF">H7T88_01915</name>
</gene>
<name>A0ABS7KCY6_9BACL</name>
<sequence>MLKTTVRKRVSLKKRRLEKGFTQEQLALAVDVSKEQIRSLEYGRVNPSFKLLKKICTVLDSKADDLFFSD</sequence>
<dbReference type="SUPFAM" id="SSF47413">
    <property type="entry name" value="lambda repressor-like DNA-binding domains"/>
    <property type="match status" value="1"/>
</dbReference>
<evidence type="ECO:0000256" key="1">
    <source>
        <dbReference type="ARBA" id="ARBA00023125"/>
    </source>
</evidence>
<dbReference type="Proteomes" id="UP000706031">
    <property type="component" value="Unassembled WGS sequence"/>
</dbReference>
<protein>
    <submittedName>
        <fullName evidence="3">Helix-turn-helix transcriptional regulator</fullName>
    </submittedName>
</protein>
<proteinExistence type="predicted"/>
<dbReference type="PROSITE" id="PS50943">
    <property type="entry name" value="HTH_CROC1"/>
    <property type="match status" value="1"/>
</dbReference>
<dbReference type="InterPro" id="IPR001387">
    <property type="entry name" value="Cro/C1-type_HTH"/>
</dbReference>
<dbReference type="EMBL" id="JACLIC010000003">
    <property type="protein sequence ID" value="MBY0201999.1"/>
    <property type="molecule type" value="Genomic_DNA"/>
</dbReference>
<dbReference type="SMART" id="SM00530">
    <property type="entry name" value="HTH_XRE"/>
    <property type="match status" value="1"/>
</dbReference>
<dbReference type="InterPro" id="IPR010982">
    <property type="entry name" value="Lambda_DNA-bd_dom_sf"/>
</dbReference>
<evidence type="ECO:0000259" key="2">
    <source>
        <dbReference type="PROSITE" id="PS50943"/>
    </source>
</evidence>
<dbReference type="Pfam" id="PF01381">
    <property type="entry name" value="HTH_3"/>
    <property type="match status" value="1"/>
</dbReference>
<keyword evidence="4" id="KW-1185">Reference proteome</keyword>
<organism evidence="3 4">
    <name type="scientific">Paenibacillus cucumis</name>
    <name type="common">ex Kampfer et al. 2016</name>
    <dbReference type="NCBI Taxonomy" id="1776858"/>
    <lineage>
        <taxon>Bacteria</taxon>
        <taxon>Bacillati</taxon>
        <taxon>Bacillota</taxon>
        <taxon>Bacilli</taxon>
        <taxon>Bacillales</taxon>
        <taxon>Paenibacillaceae</taxon>
        <taxon>Paenibacillus</taxon>
    </lineage>
</organism>